<evidence type="ECO:0000256" key="1">
    <source>
        <dbReference type="SAM" id="MobiDB-lite"/>
    </source>
</evidence>
<evidence type="ECO:0000313" key="2">
    <source>
        <dbReference type="EMBL" id="KAA8901566.1"/>
    </source>
</evidence>
<keyword evidence="3" id="KW-1185">Reference proteome</keyword>
<reference evidence="2 3" key="1">
    <citation type="submission" date="2019-09" db="EMBL/GenBank/DDBJ databases">
        <title>Draft genome of the ectomycorrhizal ascomycete Sphaerosporella brunnea.</title>
        <authorList>
            <consortium name="DOE Joint Genome Institute"/>
            <person name="Benucci G.M."/>
            <person name="Marozzi G."/>
            <person name="Antonielli L."/>
            <person name="Sanchez S."/>
            <person name="Marco P."/>
            <person name="Wang X."/>
            <person name="Falini L.B."/>
            <person name="Barry K."/>
            <person name="Haridas S."/>
            <person name="Lipzen A."/>
            <person name="Labutti K."/>
            <person name="Grigoriev I.V."/>
            <person name="Murat C."/>
            <person name="Martin F."/>
            <person name="Albertini E."/>
            <person name="Donnini D."/>
            <person name="Bonito G."/>
        </authorList>
    </citation>
    <scope>NUCLEOTIDE SEQUENCE [LARGE SCALE GENOMIC DNA]</scope>
    <source>
        <strain evidence="2 3">Sb_GMNB300</strain>
    </source>
</reference>
<dbReference type="EMBL" id="VXIS01000143">
    <property type="protein sequence ID" value="KAA8901566.1"/>
    <property type="molecule type" value="Genomic_DNA"/>
</dbReference>
<accession>A0A5J5ES62</accession>
<dbReference type="Proteomes" id="UP000326924">
    <property type="component" value="Unassembled WGS sequence"/>
</dbReference>
<feature type="region of interest" description="Disordered" evidence="1">
    <location>
        <begin position="1"/>
        <end position="168"/>
    </location>
</feature>
<feature type="compositionally biased region" description="Polar residues" evidence="1">
    <location>
        <begin position="17"/>
        <end position="27"/>
    </location>
</feature>
<proteinExistence type="predicted"/>
<feature type="region of interest" description="Disordered" evidence="1">
    <location>
        <begin position="318"/>
        <end position="338"/>
    </location>
</feature>
<protein>
    <submittedName>
        <fullName evidence="2">Uncharacterized protein</fullName>
    </submittedName>
</protein>
<dbReference type="InParanoid" id="A0A5J5ES62"/>
<feature type="compositionally biased region" description="Basic and acidic residues" evidence="1">
    <location>
        <begin position="1"/>
        <end position="10"/>
    </location>
</feature>
<feature type="compositionally biased region" description="Low complexity" evidence="1">
    <location>
        <begin position="119"/>
        <end position="130"/>
    </location>
</feature>
<name>A0A5J5ES62_9PEZI</name>
<organism evidence="2 3">
    <name type="scientific">Sphaerosporella brunnea</name>
    <dbReference type="NCBI Taxonomy" id="1250544"/>
    <lineage>
        <taxon>Eukaryota</taxon>
        <taxon>Fungi</taxon>
        <taxon>Dikarya</taxon>
        <taxon>Ascomycota</taxon>
        <taxon>Pezizomycotina</taxon>
        <taxon>Pezizomycetes</taxon>
        <taxon>Pezizales</taxon>
        <taxon>Pyronemataceae</taxon>
        <taxon>Sphaerosporella</taxon>
    </lineage>
</organism>
<gene>
    <name evidence="2" type="ORF">FN846DRAFT_908918</name>
</gene>
<feature type="compositionally biased region" description="Polar residues" evidence="1">
    <location>
        <begin position="97"/>
        <end position="118"/>
    </location>
</feature>
<dbReference type="AlphaFoldDB" id="A0A5J5ES62"/>
<comment type="caution">
    <text evidence="2">The sequence shown here is derived from an EMBL/GenBank/DDBJ whole genome shotgun (WGS) entry which is preliminary data.</text>
</comment>
<evidence type="ECO:0000313" key="3">
    <source>
        <dbReference type="Proteomes" id="UP000326924"/>
    </source>
</evidence>
<sequence length="338" mass="37740">MEEGDRERPPSARQPGEHSSYSGQQYNPIPYQPEYPQESQSRQQSYHSYGGNIDYNIPHPTNSPYAPMQPYPPRQNAAIEVLSSQFSGVTQYYVPSDSPTPAGPSSTPHHQQQSATQFSSPSYSQYSPAPSRLPHPYVSSIAELNPPAASEPPDEGEYPPPPPPPQAAALDEAYAQYQTALKRTFQNMHDGRLAEAGTSLLTISDWLLSNAVELGLVRDEQELHGDRTRLWNEFNTCWLSVLQKEKEMLHEYIATGQAPQAPRELLREETLERMGRELIRLCDNMERHGLVDYQMGVWEEEIIEAITACLDLLESSSRGAQSQGSVPGTSRTQASREG</sequence>
<feature type="compositionally biased region" description="Polar residues" evidence="1">
    <location>
        <begin position="37"/>
        <end position="47"/>
    </location>
</feature>
<dbReference type="OrthoDB" id="5552418at2759"/>